<protein>
    <recommendedName>
        <fullName evidence="3">DUF7507 domain-containing protein</fullName>
    </recommendedName>
</protein>
<accession>A0ABZ0SND9</accession>
<feature type="transmembrane region" description="Helical" evidence="2">
    <location>
        <begin position="104"/>
        <end position="126"/>
    </location>
</feature>
<feature type="compositionally biased region" description="Basic and acidic residues" evidence="1">
    <location>
        <begin position="252"/>
        <end position="264"/>
    </location>
</feature>
<keyword evidence="2" id="KW-0812">Transmembrane</keyword>
<feature type="transmembrane region" description="Helical" evidence="2">
    <location>
        <begin position="77"/>
        <end position="98"/>
    </location>
</feature>
<dbReference type="RefSeq" id="WP_320943186.1">
    <property type="nucleotide sequence ID" value="NZ_BAABEU010000011.1"/>
</dbReference>
<gene>
    <name evidence="4" type="ORF">SM116_04060</name>
</gene>
<evidence type="ECO:0000259" key="3">
    <source>
        <dbReference type="Pfam" id="PF24346"/>
    </source>
</evidence>
<feature type="transmembrane region" description="Helical" evidence="2">
    <location>
        <begin position="42"/>
        <end position="65"/>
    </location>
</feature>
<evidence type="ECO:0000256" key="2">
    <source>
        <dbReference type="SAM" id="Phobius"/>
    </source>
</evidence>
<proteinExistence type="predicted"/>
<evidence type="ECO:0000313" key="5">
    <source>
        <dbReference type="Proteomes" id="UP001323798"/>
    </source>
</evidence>
<evidence type="ECO:0000313" key="4">
    <source>
        <dbReference type="EMBL" id="WPR90474.1"/>
    </source>
</evidence>
<feature type="domain" description="DUF7507" evidence="3">
    <location>
        <begin position="151"/>
        <end position="254"/>
    </location>
</feature>
<reference evidence="4 5" key="1">
    <citation type="submission" date="2023-11" db="EMBL/GenBank/DDBJ databases">
        <title>Genome sequence of Microbacterium rhizosphaerae KACC 19337.</title>
        <authorList>
            <person name="Choi H."/>
            <person name="Kim S."/>
            <person name="Kim Y."/>
            <person name="Kwon S.-W."/>
            <person name="Heo J."/>
        </authorList>
    </citation>
    <scope>NUCLEOTIDE SEQUENCE [LARGE SCALE GENOMIC DNA]</scope>
    <source>
        <strain evidence="4 5">KACC 19337</strain>
    </source>
</reference>
<dbReference type="NCBIfam" id="TIGR01451">
    <property type="entry name" value="B_ant_repeat"/>
    <property type="match status" value="1"/>
</dbReference>
<name>A0ABZ0SND9_9MICO</name>
<dbReference type="InterPro" id="IPR047589">
    <property type="entry name" value="DUF11_rpt"/>
</dbReference>
<feature type="compositionally biased region" description="Low complexity" evidence="1">
    <location>
        <begin position="233"/>
        <end position="251"/>
    </location>
</feature>
<keyword evidence="5" id="KW-1185">Reference proteome</keyword>
<keyword evidence="2" id="KW-1133">Transmembrane helix</keyword>
<keyword evidence="2" id="KW-0472">Membrane</keyword>
<dbReference type="InterPro" id="IPR055354">
    <property type="entry name" value="DUF7507"/>
</dbReference>
<evidence type="ECO:0000256" key="1">
    <source>
        <dbReference type="SAM" id="MobiDB-lite"/>
    </source>
</evidence>
<dbReference type="EMBL" id="CP139368">
    <property type="protein sequence ID" value="WPR90474.1"/>
    <property type="molecule type" value="Genomic_DNA"/>
</dbReference>
<dbReference type="Proteomes" id="UP001323798">
    <property type="component" value="Chromosome"/>
</dbReference>
<dbReference type="Pfam" id="PF24346">
    <property type="entry name" value="DUF7507"/>
    <property type="match status" value="1"/>
</dbReference>
<organism evidence="4 5">
    <name type="scientific">Microbacterium rhizosphaerae</name>
    <dbReference type="NCBI Taxonomy" id="1678237"/>
    <lineage>
        <taxon>Bacteria</taxon>
        <taxon>Bacillati</taxon>
        <taxon>Actinomycetota</taxon>
        <taxon>Actinomycetes</taxon>
        <taxon>Micrococcales</taxon>
        <taxon>Microbacteriaceae</taxon>
        <taxon>Microbacterium</taxon>
    </lineage>
</organism>
<feature type="region of interest" description="Disordered" evidence="1">
    <location>
        <begin position="231"/>
        <end position="264"/>
    </location>
</feature>
<sequence length="264" mass="26132">MVGSSVPGMLRAAATGDASPAPQASSPPEFSGNALPPGLESWVLVAIIGAAMVLAMVALLLYGLLNKSTGKTEGNSVVRAWIAVSLVAGVLIITAATLGGSDQGLQNVLIGSMVAGSGSAVAFYFATKSAESANAAVLKAAGIGAPAAAKALLLSKVADPTRISGATAGNTITYHYRVTNAGKDPLTGVHISDSLAPPAATDCVWPAAPGELAPGAVMTATSRVTITDDDIKSGSVTSSATATGSPGTGKSLESEREWTTTKLV</sequence>